<dbReference type="OrthoDB" id="422574at2759"/>
<protein>
    <recommendedName>
        <fullName evidence="2">glutathione transferase</fullName>
        <ecNumber evidence="2">2.5.1.18</ecNumber>
    </recommendedName>
</protein>
<evidence type="ECO:0000313" key="10">
    <source>
        <dbReference type="Proteomes" id="UP000703269"/>
    </source>
</evidence>
<proteinExistence type="inferred from homology"/>
<dbReference type="SUPFAM" id="SSF52833">
    <property type="entry name" value="Thioredoxin-like"/>
    <property type="match status" value="1"/>
</dbReference>
<accession>A0A9P3GQX0</accession>
<evidence type="ECO:0000256" key="1">
    <source>
        <dbReference type="ARBA" id="ARBA00007409"/>
    </source>
</evidence>
<dbReference type="Pfam" id="PF02798">
    <property type="entry name" value="GST_N"/>
    <property type="match status" value="1"/>
</dbReference>
<feature type="domain" description="GST N-terminal" evidence="7">
    <location>
        <begin position="5"/>
        <end position="89"/>
    </location>
</feature>
<comment type="function">
    <text evidence="5">Involved in the oxidative stress response and detoxification.</text>
</comment>
<evidence type="ECO:0000259" key="8">
    <source>
        <dbReference type="PROSITE" id="PS50405"/>
    </source>
</evidence>
<dbReference type="GO" id="GO:0004364">
    <property type="term" value="F:glutathione transferase activity"/>
    <property type="evidence" value="ECO:0007669"/>
    <property type="project" value="UniProtKB-EC"/>
</dbReference>
<evidence type="ECO:0000313" key="9">
    <source>
        <dbReference type="EMBL" id="GJE97875.1"/>
    </source>
</evidence>
<dbReference type="Gene3D" id="1.20.1050.130">
    <property type="match status" value="1"/>
</dbReference>
<gene>
    <name evidence="9" type="ORF">PsYK624_140970</name>
</gene>
<name>A0A9P3GQX0_9APHY</name>
<comment type="similarity">
    <text evidence="1 6">Belongs to the GST superfamily.</text>
</comment>
<dbReference type="InterPro" id="IPR004045">
    <property type="entry name" value="Glutathione_S-Trfase_N"/>
</dbReference>
<reference evidence="9 10" key="1">
    <citation type="submission" date="2021-08" db="EMBL/GenBank/DDBJ databases">
        <title>Draft Genome Sequence of Phanerochaete sordida strain YK-624.</title>
        <authorList>
            <person name="Mori T."/>
            <person name="Dohra H."/>
            <person name="Suzuki T."/>
            <person name="Kawagishi H."/>
            <person name="Hirai H."/>
        </authorList>
    </citation>
    <scope>NUCLEOTIDE SEQUENCE [LARGE SCALE GENOMIC DNA]</scope>
    <source>
        <strain evidence="9 10">YK-624</strain>
    </source>
</reference>
<dbReference type="Pfam" id="PF00043">
    <property type="entry name" value="GST_C"/>
    <property type="match status" value="1"/>
</dbReference>
<feature type="domain" description="GST C-terminal" evidence="8">
    <location>
        <begin position="95"/>
        <end position="217"/>
    </location>
</feature>
<dbReference type="PANTHER" id="PTHR44051:SF3">
    <property type="entry name" value="TRANSCRIPTIONAL REGULATOR URE2"/>
    <property type="match status" value="1"/>
</dbReference>
<sequence length="217" mass="25136">MSHGKQFTLYSHKKGPNGWKVAFVLEELGLTYETIYLDFQAKEHKAPEHTKYNPNGRIPTIIDHHNNDYVLWESDAILYYLVEKYDPEHKVSVTDEGDKFHQLQWLFYQSSGQGPYFGQAAWFTFYHHEQLPSAQERYKGEIKRVFSVLESVLSKQEWLVGGKTTIADLSFIPWNDFAVPGIVDIDFAKEYPATAAWHKKLVEREAVKKVLAIRAGL</sequence>
<dbReference type="EC" id="2.5.1.18" evidence="2"/>
<evidence type="ECO:0000256" key="6">
    <source>
        <dbReference type="RuleBase" id="RU003494"/>
    </source>
</evidence>
<dbReference type="EMBL" id="BPQB01000078">
    <property type="protein sequence ID" value="GJE97875.1"/>
    <property type="molecule type" value="Genomic_DNA"/>
</dbReference>
<dbReference type="SFLD" id="SFLDG01151">
    <property type="entry name" value="Main.2:_Nu-like"/>
    <property type="match status" value="1"/>
</dbReference>
<dbReference type="InterPro" id="IPR004046">
    <property type="entry name" value="GST_C"/>
</dbReference>
<dbReference type="PANTHER" id="PTHR44051">
    <property type="entry name" value="GLUTATHIONE S-TRANSFERASE-RELATED"/>
    <property type="match status" value="1"/>
</dbReference>
<dbReference type="PROSITE" id="PS50404">
    <property type="entry name" value="GST_NTER"/>
    <property type="match status" value="1"/>
</dbReference>
<dbReference type="GO" id="GO:0005634">
    <property type="term" value="C:nucleus"/>
    <property type="evidence" value="ECO:0007669"/>
    <property type="project" value="UniProtKB-ARBA"/>
</dbReference>
<evidence type="ECO:0000256" key="3">
    <source>
        <dbReference type="ARBA" id="ARBA00022679"/>
    </source>
</evidence>
<dbReference type="Proteomes" id="UP000703269">
    <property type="component" value="Unassembled WGS sequence"/>
</dbReference>
<dbReference type="CDD" id="cd03048">
    <property type="entry name" value="GST_N_Ure2p_like"/>
    <property type="match status" value="1"/>
</dbReference>
<evidence type="ECO:0000256" key="4">
    <source>
        <dbReference type="ARBA" id="ARBA00047960"/>
    </source>
</evidence>
<dbReference type="SFLD" id="SFLDS00019">
    <property type="entry name" value="Glutathione_Transferase_(cytos"/>
    <property type="match status" value="1"/>
</dbReference>
<dbReference type="SUPFAM" id="SSF47616">
    <property type="entry name" value="GST C-terminal domain-like"/>
    <property type="match status" value="1"/>
</dbReference>
<evidence type="ECO:0000256" key="2">
    <source>
        <dbReference type="ARBA" id="ARBA00012452"/>
    </source>
</evidence>
<keyword evidence="3" id="KW-0808">Transferase</keyword>
<dbReference type="InterPro" id="IPR040079">
    <property type="entry name" value="Glutathione_S-Trfase"/>
</dbReference>
<organism evidence="9 10">
    <name type="scientific">Phanerochaete sordida</name>
    <dbReference type="NCBI Taxonomy" id="48140"/>
    <lineage>
        <taxon>Eukaryota</taxon>
        <taxon>Fungi</taxon>
        <taxon>Dikarya</taxon>
        <taxon>Basidiomycota</taxon>
        <taxon>Agaricomycotina</taxon>
        <taxon>Agaricomycetes</taxon>
        <taxon>Polyporales</taxon>
        <taxon>Phanerochaetaceae</taxon>
        <taxon>Phanerochaete</taxon>
    </lineage>
</organism>
<comment type="catalytic activity">
    <reaction evidence="4">
        <text>RX + glutathione = an S-substituted glutathione + a halide anion + H(+)</text>
        <dbReference type="Rhea" id="RHEA:16437"/>
        <dbReference type="ChEBI" id="CHEBI:15378"/>
        <dbReference type="ChEBI" id="CHEBI:16042"/>
        <dbReference type="ChEBI" id="CHEBI:17792"/>
        <dbReference type="ChEBI" id="CHEBI:57925"/>
        <dbReference type="ChEBI" id="CHEBI:90779"/>
        <dbReference type="EC" id="2.5.1.18"/>
    </reaction>
</comment>
<dbReference type="InterPro" id="IPR036282">
    <property type="entry name" value="Glutathione-S-Trfase_C_sf"/>
</dbReference>
<dbReference type="FunFam" id="1.20.1050.130:FF:000016">
    <property type="entry name" value="Glutathione S-transferase 1"/>
    <property type="match status" value="1"/>
</dbReference>
<evidence type="ECO:0000259" key="7">
    <source>
        <dbReference type="PROSITE" id="PS50404"/>
    </source>
</evidence>
<dbReference type="InterPro" id="IPR010987">
    <property type="entry name" value="Glutathione-S-Trfase_C-like"/>
</dbReference>
<dbReference type="SFLD" id="SFLDG00358">
    <property type="entry name" value="Main_(cytGST)"/>
    <property type="match status" value="1"/>
</dbReference>
<dbReference type="GO" id="GO:0005737">
    <property type="term" value="C:cytoplasm"/>
    <property type="evidence" value="ECO:0007669"/>
    <property type="project" value="UniProtKB-ARBA"/>
</dbReference>
<keyword evidence="10" id="KW-1185">Reference proteome</keyword>
<evidence type="ECO:0000256" key="5">
    <source>
        <dbReference type="ARBA" id="ARBA00060024"/>
    </source>
</evidence>
<dbReference type="AlphaFoldDB" id="A0A9P3GQX0"/>
<dbReference type="PROSITE" id="PS50405">
    <property type="entry name" value="GST_CTER"/>
    <property type="match status" value="1"/>
</dbReference>
<comment type="caution">
    <text evidence="9">The sequence shown here is derived from an EMBL/GenBank/DDBJ whole genome shotgun (WGS) entry which is preliminary data.</text>
</comment>
<dbReference type="InterPro" id="IPR036249">
    <property type="entry name" value="Thioredoxin-like_sf"/>
</dbReference>